<dbReference type="PANTHER" id="PTHR31431:SF1">
    <property type="entry name" value="NUCLEOPORIN NUP188"/>
    <property type="match status" value="1"/>
</dbReference>
<feature type="non-terminal residue" evidence="9">
    <location>
        <position position="1"/>
    </location>
</feature>
<dbReference type="GO" id="GO:0051028">
    <property type="term" value="P:mRNA transport"/>
    <property type="evidence" value="ECO:0007669"/>
    <property type="project" value="UniProtKB-KW"/>
</dbReference>
<dbReference type="GO" id="GO:0017056">
    <property type="term" value="F:structural constituent of nuclear pore"/>
    <property type="evidence" value="ECO:0007669"/>
    <property type="project" value="InterPro"/>
</dbReference>
<accession>A0A8J6B911</accession>
<evidence type="ECO:0000256" key="2">
    <source>
        <dbReference type="ARBA" id="ARBA00022448"/>
    </source>
</evidence>
<keyword evidence="5" id="KW-0811">Translocation</keyword>
<dbReference type="GO" id="GO:0044611">
    <property type="term" value="C:nuclear pore inner ring"/>
    <property type="evidence" value="ECO:0007669"/>
    <property type="project" value="TreeGrafter"/>
</dbReference>
<evidence type="ECO:0000256" key="6">
    <source>
        <dbReference type="ARBA" id="ARBA00023132"/>
    </source>
</evidence>
<dbReference type="Proteomes" id="UP000770717">
    <property type="component" value="Unassembled WGS sequence"/>
</dbReference>
<organism evidence="9 10">
    <name type="scientific">Eleutherodactylus coqui</name>
    <name type="common">Puerto Rican coqui</name>
    <dbReference type="NCBI Taxonomy" id="57060"/>
    <lineage>
        <taxon>Eukaryota</taxon>
        <taxon>Metazoa</taxon>
        <taxon>Chordata</taxon>
        <taxon>Craniata</taxon>
        <taxon>Vertebrata</taxon>
        <taxon>Euteleostomi</taxon>
        <taxon>Amphibia</taxon>
        <taxon>Batrachia</taxon>
        <taxon>Anura</taxon>
        <taxon>Neobatrachia</taxon>
        <taxon>Hyloidea</taxon>
        <taxon>Eleutherodactylidae</taxon>
        <taxon>Eleutherodactylinae</taxon>
        <taxon>Eleutherodactylus</taxon>
        <taxon>Eleutherodactylus</taxon>
    </lineage>
</organism>
<keyword evidence="3" id="KW-0509">mRNA transport</keyword>
<keyword evidence="7" id="KW-0539">Nucleus</keyword>
<evidence type="ECO:0000256" key="3">
    <source>
        <dbReference type="ARBA" id="ARBA00022816"/>
    </source>
</evidence>
<reference evidence="9" key="1">
    <citation type="thesis" date="2020" institute="ProQuest LLC" country="789 East Eisenhower Parkway, Ann Arbor, MI, USA">
        <title>Comparative Genomics and Chromosome Evolution.</title>
        <authorList>
            <person name="Mudd A.B."/>
        </authorList>
    </citation>
    <scope>NUCLEOTIDE SEQUENCE</scope>
    <source>
        <strain evidence="9">HN-11 Male</strain>
        <tissue evidence="9">Kidney and liver</tissue>
    </source>
</reference>
<dbReference type="EMBL" id="WNTK01060552">
    <property type="protein sequence ID" value="KAG9460534.1"/>
    <property type="molecule type" value="Genomic_DNA"/>
</dbReference>
<keyword evidence="6" id="KW-0906">Nuclear pore complex</keyword>
<evidence type="ECO:0000256" key="5">
    <source>
        <dbReference type="ARBA" id="ARBA00023010"/>
    </source>
</evidence>
<dbReference type="InterPro" id="IPR048883">
    <property type="entry name" value="Nup188_N-subdom_III"/>
</dbReference>
<feature type="domain" description="Nucleoporin Nup188 N-terminal subdomain III" evidence="8">
    <location>
        <begin position="2"/>
        <end position="65"/>
    </location>
</feature>
<dbReference type="GO" id="GO:0006405">
    <property type="term" value="P:RNA export from nucleus"/>
    <property type="evidence" value="ECO:0007669"/>
    <property type="project" value="TreeGrafter"/>
</dbReference>
<evidence type="ECO:0000259" key="8">
    <source>
        <dbReference type="Pfam" id="PF21093"/>
    </source>
</evidence>
<proteinExistence type="predicted"/>
<evidence type="ECO:0000256" key="1">
    <source>
        <dbReference type="ARBA" id="ARBA00004567"/>
    </source>
</evidence>
<comment type="caution">
    <text evidence="9">The sequence shown here is derived from an EMBL/GenBank/DDBJ whole genome shotgun (WGS) entry which is preliminary data.</text>
</comment>
<name>A0A8J6B911_ELECQ</name>
<evidence type="ECO:0000313" key="10">
    <source>
        <dbReference type="Proteomes" id="UP000770717"/>
    </source>
</evidence>
<keyword evidence="10" id="KW-1185">Reference proteome</keyword>
<dbReference type="AlphaFoldDB" id="A0A8J6B911"/>
<keyword evidence="4" id="KW-0653">Protein transport</keyword>
<evidence type="ECO:0000313" key="9">
    <source>
        <dbReference type="EMBL" id="KAG9460534.1"/>
    </source>
</evidence>
<dbReference type="GO" id="GO:0006606">
    <property type="term" value="P:protein import into nucleus"/>
    <property type="evidence" value="ECO:0007669"/>
    <property type="project" value="TreeGrafter"/>
</dbReference>
<dbReference type="PANTHER" id="PTHR31431">
    <property type="entry name" value="NUCLEOPORIN NUP188 HOMOLOG"/>
    <property type="match status" value="1"/>
</dbReference>
<keyword evidence="2" id="KW-0813">Transport</keyword>
<dbReference type="InterPro" id="IPR044840">
    <property type="entry name" value="Nup188"/>
</dbReference>
<dbReference type="Pfam" id="PF21093">
    <property type="entry name" value="Nup188_N-subdom_III"/>
    <property type="match status" value="1"/>
</dbReference>
<evidence type="ECO:0000256" key="7">
    <source>
        <dbReference type="ARBA" id="ARBA00023242"/>
    </source>
</evidence>
<comment type="subcellular location">
    <subcellularLocation>
        <location evidence="1">Nucleus</location>
        <location evidence="1">Nuclear pore complex</location>
    </subcellularLocation>
</comment>
<feature type="non-terminal residue" evidence="9">
    <location>
        <position position="66"/>
    </location>
</feature>
<sequence length="66" mass="7235">KLAFSITNNVIRLKPPSSGVSPLEQALTQHGAHGNNLIAVLAKYIYHKYDASLPRLAIQLLKRLAT</sequence>
<evidence type="ECO:0000256" key="4">
    <source>
        <dbReference type="ARBA" id="ARBA00022927"/>
    </source>
</evidence>
<protein>
    <recommendedName>
        <fullName evidence="8">Nucleoporin Nup188 N-terminal subdomain III domain-containing protein</fullName>
    </recommendedName>
</protein>
<gene>
    <name evidence="9" type="ORF">GDO78_021189</name>
</gene>